<evidence type="ECO:0000313" key="2">
    <source>
        <dbReference type="EMBL" id="KAF9783368.1"/>
    </source>
</evidence>
<feature type="domain" description="F-box" evidence="1">
    <location>
        <begin position="53"/>
        <end position="101"/>
    </location>
</feature>
<dbReference type="Proteomes" id="UP000736335">
    <property type="component" value="Unassembled WGS sequence"/>
</dbReference>
<name>A0A9P6HBI8_9AGAM</name>
<reference evidence="2" key="2">
    <citation type="submission" date="2020-11" db="EMBL/GenBank/DDBJ databases">
        <authorList>
            <consortium name="DOE Joint Genome Institute"/>
            <person name="Kuo A."/>
            <person name="Miyauchi S."/>
            <person name="Kiss E."/>
            <person name="Drula E."/>
            <person name="Kohler A."/>
            <person name="Sanchez-Garcia M."/>
            <person name="Andreopoulos B."/>
            <person name="Barry K.W."/>
            <person name="Bonito G."/>
            <person name="Buee M."/>
            <person name="Carver A."/>
            <person name="Chen C."/>
            <person name="Cichocki N."/>
            <person name="Clum A."/>
            <person name="Culley D."/>
            <person name="Crous P.W."/>
            <person name="Fauchery L."/>
            <person name="Girlanda M."/>
            <person name="Hayes R."/>
            <person name="Keri Z."/>
            <person name="Labutti K."/>
            <person name="Lipzen A."/>
            <person name="Lombard V."/>
            <person name="Magnuson J."/>
            <person name="Maillard F."/>
            <person name="Morin E."/>
            <person name="Murat C."/>
            <person name="Nolan M."/>
            <person name="Ohm R."/>
            <person name="Pangilinan J."/>
            <person name="Pereira M."/>
            <person name="Perotto S."/>
            <person name="Peter M."/>
            <person name="Riley R."/>
            <person name="Sitrit Y."/>
            <person name="Stielow B."/>
            <person name="Szollosi G."/>
            <person name="Zifcakova L."/>
            <person name="Stursova M."/>
            <person name="Spatafora J.W."/>
            <person name="Tedersoo L."/>
            <person name="Vaario L.-M."/>
            <person name="Yamada A."/>
            <person name="Yan M."/>
            <person name="Wang P."/>
            <person name="Xu J."/>
            <person name="Bruns T."/>
            <person name="Baldrian P."/>
            <person name="Vilgalys R."/>
            <person name="Henrissat B."/>
            <person name="Grigoriev I.V."/>
            <person name="Hibbett D."/>
            <person name="Nagy L.G."/>
            <person name="Martin F.M."/>
        </authorList>
    </citation>
    <scope>NUCLEOTIDE SEQUENCE</scope>
    <source>
        <strain evidence="2">UH-Tt-Lm1</strain>
    </source>
</reference>
<dbReference type="InterPro" id="IPR001810">
    <property type="entry name" value="F-box_dom"/>
</dbReference>
<protein>
    <recommendedName>
        <fullName evidence="1">F-box domain-containing protein</fullName>
    </recommendedName>
</protein>
<dbReference type="OrthoDB" id="3365698at2759"/>
<gene>
    <name evidence="2" type="ORF">BJ322DRAFT_1070495</name>
</gene>
<proteinExistence type="predicted"/>
<dbReference type="Pfam" id="PF12937">
    <property type="entry name" value="F-box-like"/>
    <property type="match status" value="1"/>
</dbReference>
<dbReference type="Gene3D" id="1.20.1280.50">
    <property type="match status" value="1"/>
</dbReference>
<sequence length="494" mass="55626">MLQDLLQKLEEELVSLGGGGTPVLDPETRVHLRKNAIGVLNAASKLINALAPINKLPPEILGMIPKYEDNQVAKHLAALSSVCCYWRNTFIATPSLWTRLDGKGVEKSRAWVERSGTLPIQLWVQGSPNPEVFEFLASHSSRLEVVFLPRVKPRDHSIFTHSHLAKLLRPAPLLRHICVYALKTFDALVPMTGEFPSLESMRVSGVQMPITNLRTPNLRRLELAGAFDPESLFDLLESSPLLAYLDLTLFLRQGVPVSTGRKVSLEKVKQANFSRDGFKMLPRLLLPTSNEITVDLPSHWQHDNDIDNTPLLSHLLDSLPMFRQVRSMSFLVTSPNQTISTEGPNGKFVLLTDHDNEPIRSITLLRLLAQRSTGFIRELKIPHLHVPPRHHNLVNDFVKSLEDLRSVCMHDSFATQSLLALGTSHCLQLKETTVWGSFPDYGGLEEFVQGRSEAGIPIQRLLIERPPRAIIDADATEPLRRYVQEVREMYGHRR</sequence>
<evidence type="ECO:0000313" key="3">
    <source>
        <dbReference type="Proteomes" id="UP000736335"/>
    </source>
</evidence>
<organism evidence="2 3">
    <name type="scientific">Thelephora terrestris</name>
    <dbReference type="NCBI Taxonomy" id="56493"/>
    <lineage>
        <taxon>Eukaryota</taxon>
        <taxon>Fungi</taxon>
        <taxon>Dikarya</taxon>
        <taxon>Basidiomycota</taxon>
        <taxon>Agaricomycotina</taxon>
        <taxon>Agaricomycetes</taxon>
        <taxon>Thelephorales</taxon>
        <taxon>Thelephoraceae</taxon>
        <taxon>Thelephora</taxon>
    </lineage>
</organism>
<evidence type="ECO:0000259" key="1">
    <source>
        <dbReference type="Pfam" id="PF12937"/>
    </source>
</evidence>
<dbReference type="Gene3D" id="3.80.10.10">
    <property type="entry name" value="Ribonuclease Inhibitor"/>
    <property type="match status" value="1"/>
</dbReference>
<dbReference type="EMBL" id="WIUZ02000010">
    <property type="protein sequence ID" value="KAF9783368.1"/>
    <property type="molecule type" value="Genomic_DNA"/>
</dbReference>
<dbReference type="AlphaFoldDB" id="A0A9P6HBI8"/>
<reference evidence="2" key="1">
    <citation type="journal article" date="2020" name="Nat. Commun.">
        <title>Large-scale genome sequencing of mycorrhizal fungi provides insights into the early evolution of symbiotic traits.</title>
        <authorList>
            <person name="Miyauchi S."/>
            <person name="Kiss E."/>
            <person name="Kuo A."/>
            <person name="Drula E."/>
            <person name="Kohler A."/>
            <person name="Sanchez-Garcia M."/>
            <person name="Morin E."/>
            <person name="Andreopoulos B."/>
            <person name="Barry K.W."/>
            <person name="Bonito G."/>
            <person name="Buee M."/>
            <person name="Carver A."/>
            <person name="Chen C."/>
            <person name="Cichocki N."/>
            <person name="Clum A."/>
            <person name="Culley D."/>
            <person name="Crous P.W."/>
            <person name="Fauchery L."/>
            <person name="Girlanda M."/>
            <person name="Hayes R.D."/>
            <person name="Keri Z."/>
            <person name="LaButti K."/>
            <person name="Lipzen A."/>
            <person name="Lombard V."/>
            <person name="Magnuson J."/>
            <person name="Maillard F."/>
            <person name="Murat C."/>
            <person name="Nolan M."/>
            <person name="Ohm R.A."/>
            <person name="Pangilinan J."/>
            <person name="Pereira M.F."/>
            <person name="Perotto S."/>
            <person name="Peter M."/>
            <person name="Pfister S."/>
            <person name="Riley R."/>
            <person name="Sitrit Y."/>
            <person name="Stielow J.B."/>
            <person name="Szollosi G."/>
            <person name="Zifcakova L."/>
            <person name="Stursova M."/>
            <person name="Spatafora J.W."/>
            <person name="Tedersoo L."/>
            <person name="Vaario L.M."/>
            <person name="Yamada A."/>
            <person name="Yan M."/>
            <person name="Wang P."/>
            <person name="Xu J."/>
            <person name="Bruns T."/>
            <person name="Baldrian P."/>
            <person name="Vilgalys R."/>
            <person name="Dunand C."/>
            <person name="Henrissat B."/>
            <person name="Grigoriev I.V."/>
            <person name="Hibbett D."/>
            <person name="Nagy L.G."/>
            <person name="Martin F.M."/>
        </authorList>
    </citation>
    <scope>NUCLEOTIDE SEQUENCE</scope>
    <source>
        <strain evidence="2">UH-Tt-Lm1</strain>
    </source>
</reference>
<accession>A0A9P6HBI8</accession>
<dbReference type="InterPro" id="IPR032675">
    <property type="entry name" value="LRR_dom_sf"/>
</dbReference>
<comment type="caution">
    <text evidence="2">The sequence shown here is derived from an EMBL/GenBank/DDBJ whole genome shotgun (WGS) entry which is preliminary data.</text>
</comment>
<keyword evidence="3" id="KW-1185">Reference proteome</keyword>